<evidence type="ECO:0000256" key="10">
    <source>
        <dbReference type="ARBA" id="ARBA00022989"/>
    </source>
</evidence>
<dbReference type="InterPro" id="IPR008271">
    <property type="entry name" value="Ser/Thr_kinase_AS"/>
</dbReference>
<gene>
    <name evidence="14" type="ORF">IFM89_017756</name>
</gene>
<feature type="domain" description="Protein kinase" evidence="13">
    <location>
        <begin position="28"/>
        <end position="293"/>
    </location>
</feature>
<dbReference type="PROSITE" id="PS00108">
    <property type="entry name" value="PROTEIN_KINASE_ST"/>
    <property type="match status" value="1"/>
</dbReference>
<accession>A0A835I3U7</accession>
<dbReference type="InterPro" id="IPR011009">
    <property type="entry name" value="Kinase-like_dom_sf"/>
</dbReference>
<evidence type="ECO:0000256" key="9">
    <source>
        <dbReference type="ARBA" id="ARBA00022840"/>
    </source>
</evidence>
<sequence length="318" mass="36205">MRKHVNEISNVESLQFNFGTVRAATDNFSDANKLGQGGFGPVYKGRLLDGREIAVKRLSRNSVQGVIEFKNEALLVVKLQHRNLVKLLGFCLEEDEKLLIYEFVPNASLDHFIFDPIKRTYLDWETRYKIIGGIARGLLYLHEDSRHRIVHRDLKAGNILLDAKMNPKIADFGMARLSVMDQIEATTNRIVGTYGYMAPEYAMHGQFSVKSDVFSFGVLILEIISGQKNKCSFQSERAEDLLSYAWKLWEGGTALELIEPALKEQYSRTEVMRLGCCVFKKILPCVPQWQPLFPCLIATLSPSHYLQRPLFLLTVASR</sequence>
<evidence type="ECO:0000256" key="7">
    <source>
        <dbReference type="ARBA" id="ARBA00022741"/>
    </source>
</evidence>
<evidence type="ECO:0000256" key="12">
    <source>
        <dbReference type="ARBA" id="ARBA00023180"/>
    </source>
</evidence>
<evidence type="ECO:0000256" key="3">
    <source>
        <dbReference type="ARBA" id="ARBA00022679"/>
    </source>
</evidence>
<evidence type="ECO:0000256" key="8">
    <source>
        <dbReference type="ARBA" id="ARBA00022777"/>
    </source>
</evidence>
<dbReference type="AlphaFoldDB" id="A0A835I3U7"/>
<dbReference type="Gene3D" id="3.30.200.20">
    <property type="entry name" value="Phosphorylase Kinase, domain 1"/>
    <property type="match status" value="1"/>
</dbReference>
<dbReference type="OrthoDB" id="4062651at2759"/>
<dbReference type="GO" id="GO:0006950">
    <property type="term" value="P:response to stress"/>
    <property type="evidence" value="ECO:0007669"/>
    <property type="project" value="UniProtKB-ARBA"/>
</dbReference>
<dbReference type="FunFam" id="1.10.510.10:FF:000129">
    <property type="entry name" value="cysteine-rich receptor-like protein kinase 10"/>
    <property type="match status" value="1"/>
</dbReference>
<keyword evidence="2" id="KW-0723">Serine/threonine-protein kinase</keyword>
<evidence type="ECO:0000259" key="13">
    <source>
        <dbReference type="PROSITE" id="PS50011"/>
    </source>
</evidence>
<dbReference type="InterPro" id="IPR001245">
    <property type="entry name" value="Ser-Thr/Tyr_kinase_cat_dom"/>
</dbReference>
<reference evidence="14 15" key="1">
    <citation type="submission" date="2020-10" db="EMBL/GenBank/DDBJ databases">
        <title>The Coptis chinensis genome and diversification of protoberbering-type alkaloids.</title>
        <authorList>
            <person name="Wang B."/>
            <person name="Shu S."/>
            <person name="Song C."/>
            <person name="Liu Y."/>
        </authorList>
    </citation>
    <scope>NUCLEOTIDE SEQUENCE [LARGE SCALE GENOMIC DNA]</scope>
    <source>
        <strain evidence="14">HL-2020</strain>
        <tissue evidence="14">Leaf</tissue>
    </source>
</reference>
<dbReference type="Pfam" id="PF07714">
    <property type="entry name" value="PK_Tyr_Ser-Thr"/>
    <property type="match status" value="1"/>
</dbReference>
<keyword evidence="9" id="KW-0067">ATP-binding</keyword>
<keyword evidence="4" id="KW-0812">Transmembrane</keyword>
<dbReference type="GO" id="GO:0004674">
    <property type="term" value="F:protein serine/threonine kinase activity"/>
    <property type="evidence" value="ECO:0007669"/>
    <property type="project" value="UniProtKB-KW"/>
</dbReference>
<keyword evidence="10" id="KW-1133">Transmembrane helix</keyword>
<dbReference type="SMART" id="SM00220">
    <property type="entry name" value="S_TKc"/>
    <property type="match status" value="1"/>
</dbReference>
<keyword evidence="7" id="KW-0547">Nucleotide-binding</keyword>
<evidence type="ECO:0000256" key="6">
    <source>
        <dbReference type="ARBA" id="ARBA00022737"/>
    </source>
</evidence>
<dbReference type="Proteomes" id="UP000631114">
    <property type="component" value="Unassembled WGS sequence"/>
</dbReference>
<evidence type="ECO:0000256" key="4">
    <source>
        <dbReference type="ARBA" id="ARBA00022692"/>
    </source>
</evidence>
<protein>
    <recommendedName>
        <fullName evidence="13">Protein kinase domain-containing protein</fullName>
    </recommendedName>
</protein>
<evidence type="ECO:0000256" key="1">
    <source>
        <dbReference type="ARBA" id="ARBA00004167"/>
    </source>
</evidence>
<name>A0A835I3U7_9MAGN</name>
<dbReference type="Gene3D" id="1.10.510.10">
    <property type="entry name" value="Transferase(Phosphotransferase) domain 1"/>
    <property type="match status" value="1"/>
</dbReference>
<dbReference type="InterPro" id="IPR000719">
    <property type="entry name" value="Prot_kinase_dom"/>
</dbReference>
<dbReference type="GO" id="GO:0005524">
    <property type="term" value="F:ATP binding"/>
    <property type="evidence" value="ECO:0007669"/>
    <property type="project" value="UniProtKB-KW"/>
</dbReference>
<dbReference type="PROSITE" id="PS50011">
    <property type="entry name" value="PROTEIN_KINASE_DOM"/>
    <property type="match status" value="1"/>
</dbReference>
<keyword evidence="11" id="KW-0472">Membrane</keyword>
<dbReference type="SUPFAM" id="SSF56112">
    <property type="entry name" value="Protein kinase-like (PK-like)"/>
    <property type="match status" value="1"/>
</dbReference>
<evidence type="ECO:0000256" key="11">
    <source>
        <dbReference type="ARBA" id="ARBA00023136"/>
    </source>
</evidence>
<keyword evidence="5" id="KW-0732">Signal</keyword>
<dbReference type="PANTHER" id="PTHR27002">
    <property type="entry name" value="RECEPTOR-LIKE SERINE/THREONINE-PROTEIN KINASE SD1-8"/>
    <property type="match status" value="1"/>
</dbReference>
<organism evidence="14 15">
    <name type="scientific">Coptis chinensis</name>
    <dbReference type="NCBI Taxonomy" id="261450"/>
    <lineage>
        <taxon>Eukaryota</taxon>
        <taxon>Viridiplantae</taxon>
        <taxon>Streptophyta</taxon>
        <taxon>Embryophyta</taxon>
        <taxon>Tracheophyta</taxon>
        <taxon>Spermatophyta</taxon>
        <taxon>Magnoliopsida</taxon>
        <taxon>Ranunculales</taxon>
        <taxon>Ranunculaceae</taxon>
        <taxon>Coptidoideae</taxon>
        <taxon>Coptis</taxon>
    </lineage>
</organism>
<evidence type="ECO:0000313" key="15">
    <source>
        <dbReference type="Proteomes" id="UP000631114"/>
    </source>
</evidence>
<evidence type="ECO:0000256" key="5">
    <source>
        <dbReference type="ARBA" id="ARBA00022729"/>
    </source>
</evidence>
<evidence type="ECO:0000256" key="2">
    <source>
        <dbReference type="ARBA" id="ARBA00022527"/>
    </source>
</evidence>
<proteinExistence type="predicted"/>
<dbReference type="PANTHER" id="PTHR27002:SF980">
    <property type="entry name" value="CYSTEINE-RICH RECEPTOR-LIKE PROTEIN KINASE 10 ISOFORM X1"/>
    <property type="match status" value="1"/>
</dbReference>
<dbReference type="GO" id="GO:0005886">
    <property type="term" value="C:plasma membrane"/>
    <property type="evidence" value="ECO:0007669"/>
    <property type="project" value="TreeGrafter"/>
</dbReference>
<keyword evidence="6" id="KW-0677">Repeat</keyword>
<keyword evidence="15" id="KW-1185">Reference proteome</keyword>
<dbReference type="FunFam" id="3.30.200.20:FF:000142">
    <property type="entry name" value="Cysteine-rich receptor-like protein kinase 10"/>
    <property type="match status" value="1"/>
</dbReference>
<keyword evidence="3" id="KW-0808">Transferase</keyword>
<keyword evidence="12" id="KW-0325">Glycoprotein</keyword>
<keyword evidence="8" id="KW-0418">Kinase</keyword>
<comment type="caution">
    <text evidence="14">The sequence shown here is derived from an EMBL/GenBank/DDBJ whole genome shotgun (WGS) entry which is preliminary data.</text>
</comment>
<dbReference type="EMBL" id="JADFTS010000004">
    <property type="protein sequence ID" value="KAF9609617.1"/>
    <property type="molecule type" value="Genomic_DNA"/>
</dbReference>
<comment type="subcellular location">
    <subcellularLocation>
        <location evidence="1">Membrane</location>
        <topology evidence="1">Single-pass membrane protein</topology>
    </subcellularLocation>
</comment>
<evidence type="ECO:0000313" key="14">
    <source>
        <dbReference type="EMBL" id="KAF9609617.1"/>
    </source>
</evidence>